<dbReference type="Proteomes" id="UP000273119">
    <property type="component" value="Unassembled WGS sequence"/>
</dbReference>
<feature type="transmembrane region" description="Helical" evidence="9">
    <location>
        <begin position="373"/>
        <end position="397"/>
    </location>
</feature>
<feature type="transmembrane region" description="Helical" evidence="9">
    <location>
        <begin position="429"/>
        <end position="450"/>
    </location>
</feature>
<evidence type="ECO:0000256" key="9">
    <source>
        <dbReference type="SAM" id="Phobius"/>
    </source>
</evidence>
<keyword evidence="11" id="KW-1185">Reference proteome</keyword>
<feature type="transmembrane region" description="Helical" evidence="9">
    <location>
        <begin position="252"/>
        <end position="273"/>
    </location>
</feature>
<feature type="region of interest" description="Disordered" evidence="8">
    <location>
        <begin position="1"/>
        <end position="21"/>
    </location>
</feature>
<feature type="compositionally biased region" description="Polar residues" evidence="8">
    <location>
        <begin position="8"/>
        <end position="19"/>
    </location>
</feature>
<evidence type="ECO:0000256" key="5">
    <source>
        <dbReference type="ARBA" id="ARBA00022692"/>
    </source>
</evidence>
<feature type="region of interest" description="Disordered" evidence="8">
    <location>
        <begin position="577"/>
        <end position="605"/>
    </location>
</feature>
<sequence>MPSHDLNTELSPEISQKSGPGTGAGGIARWVFWPTAVIVLAFVLATVLNPQGMSAGIGAVQGAIITNFSWWYVALAFLFVVFCVYVGFSSKGNVKLGRPDHEPEFSLMSWFSLLFAAGMGIGLVFYGVTEPLTHYATPKPEVAVQNLDDGARAQEALATTFLHWGFQPWAIYVVVGLALAHAIHRRGRPLAVRWALEPLIGEKAVRGGWGNAIDVIALVGTVFGVATSLGLGVTQISSGLKSLGVVEADNNWIEYGIIAFVTCFVLWSVLSGVSRGMKWLSNINLVLAAGLLLFVLIVGPSQFLAKEIVQGIGHYLQNWLGMSTDTSAFTGSEGSSWQATWSTFYWGWWMSWAPFVGVFIARISRGRTVREFILGVMLVPALITFVWFGILGGTAIFNEMTRPEGYTSVIGSEGQVDANGALFQVLEQLPAGGILVIGAIILSAIFFITSSDSGSLVMAMIATGGDTEPRNWIRVFFALATAVLAAALLLAGGLTAIQTLAITIALPFSVIMVLMCVATLKALNRNVRRSERLRRDALVSDLAEKFGLESDDDAIESGPRSADSWWEGLTTRRRESIIMGVSKATEELSGDTKRRPRGGSKRTDG</sequence>
<dbReference type="AlphaFoldDB" id="A0A496PI86"/>
<feature type="transmembrane region" description="Helical" evidence="9">
    <location>
        <begin position="212"/>
        <end position="232"/>
    </location>
</feature>
<comment type="similarity">
    <text evidence="2">Belongs to the BCCT transporter (TC 2.A.15) family.</text>
</comment>
<evidence type="ECO:0000256" key="7">
    <source>
        <dbReference type="ARBA" id="ARBA00023136"/>
    </source>
</evidence>
<name>A0A496PI86_9MICC</name>
<comment type="subcellular location">
    <subcellularLocation>
        <location evidence="1">Cell membrane</location>
        <topology evidence="1">Multi-pass membrane protein</topology>
    </subcellularLocation>
</comment>
<gene>
    <name evidence="10" type="ORF">DWQ67_09505</name>
</gene>
<dbReference type="PANTHER" id="PTHR30047">
    <property type="entry name" value="HIGH-AFFINITY CHOLINE TRANSPORT PROTEIN-RELATED"/>
    <property type="match status" value="1"/>
</dbReference>
<evidence type="ECO:0000256" key="8">
    <source>
        <dbReference type="SAM" id="MobiDB-lite"/>
    </source>
</evidence>
<dbReference type="InterPro" id="IPR000060">
    <property type="entry name" value="BCCT_transptr"/>
</dbReference>
<dbReference type="PANTHER" id="PTHR30047:SF7">
    <property type="entry name" value="HIGH-AFFINITY CHOLINE TRANSPORT PROTEIN"/>
    <property type="match status" value="1"/>
</dbReference>
<feature type="transmembrane region" description="Helical" evidence="9">
    <location>
        <begin position="27"/>
        <end position="48"/>
    </location>
</feature>
<feature type="transmembrane region" description="Helical" evidence="9">
    <location>
        <begin position="68"/>
        <end position="88"/>
    </location>
</feature>
<dbReference type="NCBIfam" id="TIGR00842">
    <property type="entry name" value="bcct"/>
    <property type="match status" value="1"/>
</dbReference>
<evidence type="ECO:0000256" key="2">
    <source>
        <dbReference type="ARBA" id="ARBA00005658"/>
    </source>
</evidence>
<evidence type="ECO:0000313" key="10">
    <source>
        <dbReference type="EMBL" id="RKW70170.1"/>
    </source>
</evidence>
<keyword evidence="3" id="KW-0813">Transport</keyword>
<keyword evidence="7 9" id="KW-0472">Membrane</keyword>
<comment type="caution">
    <text evidence="10">The sequence shown here is derived from an EMBL/GenBank/DDBJ whole genome shotgun (WGS) entry which is preliminary data.</text>
</comment>
<keyword evidence="6 9" id="KW-1133">Transmembrane helix</keyword>
<evidence type="ECO:0000313" key="11">
    <source>
        <dbReference type="Proteomes" id="UP000273119"/>
    </source>
</evidence>
<evidence type="ECO:0000256" key="4">
    <source>
        <dbReference type="ARBA" id="ARBA00022475"/>
    </source>
</evidence>
<dbReference type="RefSeq" id="WP_121485359.1">
    <property type="nucleotide sequence ID" value="NZ_QQXL01000005.1"/>
</dbReference>
<accession>A0A496PI86</accession>
<feature type="transmembrane region" description="Helical" evidence="9">
    <location>
        <begin position="471"/>
        <end position="494"/>
    </location>
</feature>
<evidence type="ECO:0000256" key="3">
    <source>
        <dbReference type="ARBA" id="ARBA00022448"/>
    </source>
</evidence>
<dbReference type="Pfam" id="PF02028">
    <property type="entry name" value="BCCT"/>
    <property type="match status" value="1"/>
</dbReference>
<evidence type="ECO:0000256" key="1">
    <source>
        <dbReference type="ARBA" id="ARBA00004651"/>
    </source>
</evidence>
<dbReference type="GO" id="GO:0022857">
    <property type="term" value="F:transmembrane transporter activity"/>
    <property type="evidence" value="ECO:0007669"/>
    <property type="project" value="InterPro"/>
</dbReference>
<feature type="transmembrane region" description="Helical" evidence="9">
    <location>
        <begin position="109"/>
        <end position="128"/>
    </location>
</feature>
<dbReference type="EMBL" id="QQXL01000005">
    <property type="protein sequence ID" value="RKW70170.1"/>
    <property type="molecule type" value="Genomic_DNA"/>
</dbReference>
<keyword evidence="4" id="KW-1003">Cell membrane</keyword>
<feature type="transmembrane region" description="Helical" evidence="9">
    <location>
        <begin position="343"/>
        <end position="361"/>
    </location>
</feature>
<reference evidence="10 11" key="1">
    <citation type="submission" date="2018-07" db="EMBL/GenBank/DDBJ databases">
        <title>Arthrobacter sp. nov., isolated from raw cow's milk with high bacterial count.</title>
        <authorList>
            <person name="Hahne J."/>
            <person name="Isele D."/>
            <person name="Lipski A."/>
        </authorList>
    </citation>
    <scope>NUCLEOTIDE SEQUENCE [LARGE SCALE GENOMIC DNA]</scope>
    <source>
        <strain evidence="10 11">JZ R-183</strain>
    </source>
</reference>
<feature type="compositionally biased region" description="Basic residues" evidence="8">
    <location>
        <begin position="594"/>
        <end position="605"/>
    </location>
</feature>
<evidence type="ECO:0000256" key="6">
    <source>
        <dbReference type="ARBA" id="ARBA00022989"/>
    </source>
</evidence>
<feature type="compositionally biased region" description="Basic and acidic residues" evidence="8">
    <location>
        <begin position="584"/>
        <end position="593"/>
    </location>
</feature>
<proteinExistence type="inferred from homology"/>
<keyword evidence="5 9" id="KW-0812">Transmembrane</keyword>
<feature type="transmembrane region" description="Helical" evidence="9">
    <location>
        <begin position="285"/>
        <end position="305"/>
    </location>
</feature>
<dbReference type="GO" id="GO:0005886">
    <property type="term" value="C:plasma membrane"/>
    <property type="evidence" value="ECO:0007669"/>
    <property type="project" value="UniProtKB-SubCell"/>
</dbReference>
<protein>
    <submittedName>
        <fullName evidence="10">BCCT family transporter</fullName>
    </submittedName>
</protein>
<feature type="transmembrane region" description="Helical" evidence="9">
    <location>
        <begin position="500"/>
        <end position="523"/>
    </location>
</feature>
<organism evidence="10 11">
    <name type="scientific">Galactobacter caseinivorans</name>
    <dbReference type="NCBI Taxonomy" id="2676123"/>
    <lineage>
        <taxon>Bacteria</taxon>
        <taxon>Bacillati</taxon>
        <taxon>Actinomycetota</taxon>
        <taxon>Actinomycetes</taxon>
        <taxon>Micrococcales</taxon>
        <taxon>Micrococcaceae</taxon>
        <taxon>Galactobacter</taxon>
    </lineage>
</organism>